<dbReference type="FunFam" id="3.30.200.20:FF:000043">
    <property type="entry name" value="Wall-associated receptor kinase 2"/>
    <property type="match status" value="1"/>
</dbReference>
<keyword evidence="10 13" id="KW-0472">Membrane</keyword>
<dbReference type="EMBL" id="AWWV01008251">
    <property type="protein sequence ID" value="OMO92040.1"/>
    <property type="molecule type" value="Genomic_DNA"/>
</dbReference>
<proteinExistence type="predicted"/>
<keyword evidence="9 13" id="KW-1133">Transmembrane helix</keyword>
<keyword evidence="7" id="KW-0418">Kinase</keyword>
<evidence type="ECO:0000256" key="3">
    <source>
        <dbReference type="ARBA" id="ARBA00022679"/>
    </source>
</evidence>
<keyword evidence="2" id="KW-0723">Serine/threonine-protein kinase</keyword>
<dbReference type="Gene3D" id="1.10.510.10">
    <property type="entry name" value="Transferase(Phosphotransferase) domain 1"/>
    <property type="match status" value="1"/>
</dbReference>
<keyword evidence="6" id="KW-0547">Nucleotide-binding</keyword>
<accession>A0A1R3JB79</accession>
<dbReference type="Pfam" id="PF00069">
    <property type="entry name" value="Pkinase"/>
    <property type="match status" value="1"/>
</dbReference>
<keyword evidence="16" id="KW-1185">Reference proteome</keyword>
<evidence type="ECO:0000256" key="8">
    <source>
        <dbReference type="ARBA" id="ARBA00022840"/>
    </source>
</evidence>
<dbReference type="STRING" id="210143.A0A1R3JB79"/>
<keyword evidence="5" id="KW-0732">Signal</keyword>
<evidence type="ECO:0000256" key="9">
    <source>
        <dbReference type="ARBA" id="ARBA00022989"/>
    </source>
</evidence>
<dbReference type="Proteomes" id="UP000188268">
    <property type="component" value="Unassembled WGS sequence"/>
</dbReference>
<dbReference type="SMART" id="SM00220">
    <property type="entry name" value="S_TKc"/>
    <property type="match status" value="1"/>
</dbReference>
<evidence type="ECO:0000256" key="1">
    <source>
        <dbReference type="ARBA" id="ARBA00004479"/>
    </source>
</evidence>
<keyword evidence="8" id="KW-0067">ATP-binding</keyword>
<dbReference type="GO" id="GO:0004674">
    <property type="term" value="F:protein serine/threonine kinase activity"/>
    <property type="evidence" value="ECO:0007669"/>
    <property type="project" value="UniProtKB-KW"/>
</dbReference>
<sequence>MGQRLHRSHRSGASGVVFRQQRFGQQFSCGNLVSLVDNNKTVVSSCIQPSCSDVLSYNKGCFAFFSENRTSFPATIQQFYHEEYGHSKRSSCSSTFIFDPMSLLNPDMTFPNDITSHVPATLEWTNPCDLEAAQCQEADAEPGCTKRCGNVDFEFPFGIEAGCYFNDWFRVTCKKTANGQVPFLNKIDLELNSFQLFQGIVRVNHPVPYSNCHERGSDKNGSSVDLRGSPFYFSSIFNTFVSVGCSSMATISHSHNQTDTDVIGGCLLPSCDRISNNNIGSCVTGIPPGITSFVANMTQINSNGTAGSSNNRSCGSAFIMDTQDSLFDQHRMIIIPEPDVASRRTHVLTSLQWATMKVGLCDLNDGSTTSDIFCSSPNARYCWRNLSSTYQCICSNDDSNSFSTDVCLESNKCRGSPTYYRYCHMLCLHAPGNDCLNSTSCPEGYEYDNILKRCRPILSDSTQYHSKKHAKWAIIIGCSTSLVTLVFILGSLNIYKVLKRRRNIKLKRKYFKRNGGLLLQQQLFRNEGSNGGNIRFFTSKELKRATDYYNENRILGQGGQGTVYKGMLVDGSIVAIKKSKMVDHKKKKLLDEKLLEQFVNEVMILSQINHRNVVKLLGCCLETQFPLLVYEFIPNGTLSQLIHEHNEDFPLTWEMRLRIGTEIANALSYLHSAASVPIYHRDIKATNILLDDKYRAKVSDFGTSRSVALEQTHLTTRVQGTFGYLDPEYFRSNQFTDKSDVYSFGVVLVELLTGKKPVHSIQSEDEEARSLLTFFLNAMRENSLLDILDPCVTNDGPEEEIIAVAKLAKRCLNLNGKKRPTMKQVAMELELIRTTNEANYVVPEISEDEDSDVDDKTATWGIVSYSSTPLNSVTLPLLVSNNTC</sequence>
<dbReference type="OrthoDB" id="4062651at2759"/>
<dbReference type="OMA" id="KRSCTSA"/>
<dbReference type="InterPro" id="IPR000719">
    <property type="entry name" value="Prot_kinase_dom"/>
</dbReference>
<evidence type="ECO:0000256" key="2">
    <source>
        <dbReference type="ARBA" id="ARBA00022527"/>
    </source>
</evidence>
<dbReference type="FunFam" id="1.10.510.10:FF:000084">
    <property type="entry name" value="Wall-associated receptor kinase 2"/>
    <property type="match status" value="1"/>
</dbReference>
<evidence type="ECO:0000256" key="13">
    <source>
        <dbReference type="SAM" id="Phobius"/>
    </source>
</evidence>
<evidence type="ECO:0000256" key="4">
    <source>
        <dbReference type="ARBA" id="ARBA00022692"/>
    </source>
</evidence>
<comment type="caution">
    <text evidence="15">The sequence shown here is derived from an EMBL/GenBank/DDBJ whole genome shotgun (WGS) entry which is preliminary data.</text>
</comment>
<dbReference type="CDD" id="cd14066">
    <property type="entry name" value="STKc_IRAK"/>
    <property type="match status" value="1"/>
</dbReference>
<dbReference type="GO" id="GO:0007166">
    <property type="term" value="P:cell surface receptor signaling pathway"/>
    <property type="evidence" value="ECO:0007669"/>
    <property type="project" value="InterPro"/>
</dbReference>
<dbReference type="InterPro" id="IPR045274">
    <property type="entry name" value="WAK-like"/>
</dbReference>
<dbReference type="PROSITE" id="PS00108">
    <property type="entry name" value="PROTEIN_KINASE_ST"/>
    <property type="match status" value="1"/>
</dbReference>
<keyword evidence="4 13" id="KW-0812">Transmembrane</keyword>
<dbReference type="PANTHER" id="PTHR27005:SF521">
    <property type="entry name" value="WALL-ASSOCIATED RECEPTOR KINASE-LIKE 6"/>
    <property type="match status" value="1"/>
</dbReference>
<evidence type="ECO:0000256" key="11">
    <source>
        <dbReference type="ARBA" id="ARBA00047558"/>
    </source>
</evidence>
<evidence type="ECO:0000256" key="10">
    <source>
        <dbReference type="ARBA" id="ARBA00023136"/>
    </source>
</evidence>
<evidence type="ECO:0000256" key="5">
    <source>
        <dbReference type="ARBA" id="ARBA00022729"/>
    </source>
</evidence>
<comment type="catalytic activity">
    <reaction evidence="11">
        <text>L-seryl-[protein] + ATP = O-phospho-L-seryl-[protein] + ADP + H(+)</text>
        <dbReference type="Rhea" id="RHEA:17989"/>
        <dbReference type="Rhea" id="RHEA-COMP:9863"/>
        <dbReference type="Rhea" id="RHEA-COMP:11604"/>
        <dbReference type="ChEBI" id="CHEBI:15378"/>
        <dbReference type="ChEBI" id="CHEBI:29999"/>
        <dbReference type="ChEBI" id="CHEBI:30616"/>
        <dbReference type="ChEBI" id="CHEBI:83421"/>
        <dbReference type="ChEBI" id="CHEBI:456216"/>
    </reaction>
</comment>
<evidence type="ECO:0000256" key="12">
    <source>
        <dbReference type="ARBA" id="ARBA00047951"/>
    </source>
</evidence>
<dbReference type="InterPro" id="IPR008271">
    <property type="entry name" value="Ser/Thr_kinase_AS"/>
</dbReference>
<comment type="catalytic activity">
    <reaction evidence="12">
        <text>L-threonyl-[protein] + ATP = O-phospho-L-threonyl-[protein] + ADP + H(+)</text>
        <dbReference type="Rhea" id="RHEA:46608"/>
        <dbReference type="Rhea" id="RHEA-COMP:11060"/>
        <dbReference type="Rhea" id="RHEA-COMP:11605"/>
        <dbReference type="ChEBI" id="CHEBI:15378"/>
        <dbReference type="ChEBI" id="CHEBI:30013"/>
        <dbReference type="ChEBI" id="CHEBI:30616"/>
        <dbReference type="ChEBI" id="CHEBI:61977"/>
        <dbReference type="ChEBI" id="CHEBI:456216"/>
    </reaction>
</comment>
<keyword evidence="3" id="KW-0808">Transferase</keyword>
<evidence type="ECO:0000256" key="7">
    <source>
        <dbReference type="ARBA" id="ARBA00022777"/>
    </source>
</evidence>
<feature type="transmembrane region" description="Helical" evidence="13">
    <location>
        <begin position="472"/>
        <end position="498"/>
    </location>
</feature>
<dbReference type="AlphaFoldDB" id="A0A1R3JB79"/>
<dbReference type="PROSITE" id="PS50011">
    <property type="entry name" value="PROTEIN_KINASE_DOM"/>
    <property type="match status" value="1"/>
</dbReference>
<gene>
    <name evidence="15" type="ORF">CCACVL1_06929</name>
</gene>
<evidence type="ECO:0000313" key="15">
    <source>
        <dbReference type="EMBL" id="OMO92040.1"/>
    </source>
</evidence>
<dbReference type="SUPFAM" id="SSF56112">
    <property type="entry name" value="Protein kinase-like (PK-like)"/>
    <property type="match status" value="1"/>
</dbReference>
<dbReference type="Gene3D" id="3.30.200.20">
    <property type="entry name" value="Phosphorylase Kinase, domain 1"/>
    <property type="match status" value="1"/>
</dbReference>
<name>A0A1R3JB79_COCAP</name>
<dbReference type="GO" id="GO:0005524">
    <property type="term" value="F:ATP binding"/>
    <property type="evidence" value="ECO:0007669"/>
    <property type="project" value="UniProtKB-KW"/>
</dbReference>
<evidence type="ECO:0000313" key="16">
    <source>
        <dbReference type="Proteomes" id="UP000188268"/>
    </source>
</evidence>
<dbReference type="InterPro" id="IPR011009">
    <property type="entry name" value="Kinase-like_dom_sf"/>
</dbReference>
<evidence type="ECO:0000256" key="6">
    <source>
        <dbReference type="ARBA" id="ARBA00022741"/>
    </source>
</evidence>
<feature type="domain" description="Protein kinase" evidence="14">
    <location>
        <begin position="549"/>
        <end position="832"/>
    </location>
</feature>
<comment type="subcellular location">
    <subcellularLocation>
        <location evidence="1">Membrane</location>
        <topology evidence="1">Single-pass type I membrane protein</topology>
    </subcellularLocation>
</comment>
<dbReference type="PANTHER" id="PTHR27005">
    <property type="entry name" value="WALL-ASSOCIATED RECEPTOR KINASE-LIKE 21"/>
    <property type="match status" value="1"/>
</dbReference>
<organism evidence="15 16">
    <name type="scientific">Corchorus capsularis</name>
    <name type="common">Jute</name>
    <dbReference type="NCBI Taxonomy" id="210143"/>
    <lineage>
        <taxon>Eukaryota</taxon>
        <taxon>Viridiplantae</taxon>
        <taxon>Streptophyta</taxon>
        <taxon>Embryophyta</taxon>
        <taxon>Tracheophyta</taxon>
        <taxon>Spermatophyta</taxon>
        <taxon>Magnoliopsida</taxon>
        <taxon>eudicotyledons</taxon>
        <taxon>Gunneridae</taxon>
        <taxon>Pentapetalae</taxon>
        <taxon>rosids</taxon>
        <taxon>malvids</taxon>
        <taxon>Malvales</taxon>
        <taxon>Malvaceae</taxon>
        <taxon>Grewioideae</taxon>
        <taxon>Apeibeae</taxon>
        <taxon>Corchorus</taxon>
    </lineage>
</organism>
<dbReference type="GO" id="GO:0005886">
    <property type="term" value="C:plasma membrane"/>
    <property type="evidence" value="ECO:0007669"/>
    <property type="project" value="TreeGrafter"/>
</dbReference>
<evidence type="ECO:0000259" key="14">
    <source>
        <dbReference type="PROSITE" id="PS50011"/>
    </source>
</evidence>
<protein>
    <recommendedName>
        <fullName evidence="14">Protein kinase domain-containing protein</fullName>
    </recommendedName>
</protein>
<dbReference type="Gramene" id="OMO92040">
    <property type="protein sequence ID" value="OMO92040"/>
    <property type="gene ID" value="CCACVL1_06929"/>
</dbReference>
<reference evidence="15 16" key="1">
    <citation type="submission" date="2013-09" db="EMBL/GenBank/DDBJ databases">
        <title>Corchorus capsularis genome sequencing.</title>
        <authorList>
            <person name="Alam M."/>
            <person name="Haque M.S."/>
            <person name="Islam M.S."/>
            <person name="Emdad E.M."/>
            <person name="Islam M.M."/>
            <person name="Ahmed B."/>
            <person name="Halim A."/>
            <person name="Hossen Q.M.M."/>
            <person name="Hossain M.Z."/>
            <person name="Ahmed R."/>
            <person name="Khan M.M."/>
            <person name="Islam R."/>
            <person name="Rashid M.M."/>
            <person name="Khan S.A."/>
            <person name="Rahman M.S."/>
            <person name="Alam M."/>
        </authorList>
    </citation>
    <scope>NUCLEOTIDE SEQUENCE [LARGE SCALE GENOMIC DNA]</scope>
    <source>
        <strain evidence="16">cv. CVL-1</strain>
        <tissue evidence="15">Whole seedling</tissue>
    </source>
</reference>